<feature type="compositionally biased region" description="Acidic residues" evidence="1">
    <location>
        <begin position="462"/>
        <end position="472"/>
    </location>
</feature>
<dbReference type="RefSeq" id="WP_089144598.1">
    <property type="nucleotide sequence ID" value="NZ_LUGD01000066.1"/>
</dbReference>
<gene>
    <name evidence="2" type="ORF">AYP69_02625</name>
</gene>
<evidence type="ECO:0000313" key="2">
    <source>
        <dbReference type="EMBL" id="OXS41543.1"/>
    </source>
</evidence>
<dbReference type="Pfam" id="PF05133">
    <property type="entry name" value="SPP1_portal"/>
    <property type="match status" value="1"/>
</dbReference>
<protein>
    <submittedName>
        <fullName evidence="2">Phage portal protein</fullName>
    </submittedName>
</protein>
<organism evidence="2 3">
    <name type="scientific">Ligilactobacillus agilis</name>
    <dbReference type="NCBI Taxonomy" id="1601"/>
    <lineage>
        <taxon>Bacteria</taxon>
        <taxon>Bacillati</taxon>
        <taxon>Bacillota</taxon>
        <taxon>Bacilli</taxon>
        <taxon>Lactobacillales</taxon>
        <taxon>Lactobacillaceae</taxon>
        <taxon>Ligilactobacillus</taxon>
    </lineage>
</organism>
<sequence length="472" mass="53514">MVTIISRITTGRGQVVKGDVFIFPKGEKLTAEDLQGFLAYQRLLYDKRYKPNYNLYTSNHPILQDSEKAWSENNKLIVPMPRLLVDEYAGYFGGNAPTIQLEDETDNDSLQAWLNNVEFADEHSEIVKTVSIYGRSYLLAYQNEGAKPEVAHVEPDEGFMVYDDTVKCEPLAFVRYSWDENGILEGTIYYANEYVTFTDDTLGESISYTWHDVPAVEFYSNEERQGIFDGVKTLIEALDNVMSRKANQVDYFDNAYMLALGLNLEDEDGNIQIDRNQRLIYSPDADATSAKVGFIEKPDADGMQENLINRLVDLIYYTSMIPNLQDSAFSGNSSGVALQFKLLPMQNMAAFQERKFIKSLRRMFKVLFESADGGQIVRAINKESWLDLRFTYTRNIPQNLADAVSTAVQASSLLSQQTALAMIPGVDDPQAEIKRKQEEQNETVKNAFNSIPNTPDYLVGDDHDDTEESEEQ</sequence>
<dbReference type="NCBIfam" id="TIGR01538">
    <property type="entry name" value="portal_SPP1"/>
    <property type="match status" value="1"/>
</dbReference>
<feature type="compositionally biased region" description="Polar residues" evidence="1">
    <location>
        <begin position="443"/>
        <end position="453"/>
    </location>
</feature>
<dbReference type="InterPro" id="IPR006428">
    <property type="entry name" value="Portal_SPP1-type"/>
</dbReference>
<evidence type="ECO:0000313" key="3">
    <source>
        <dbReference type="Proteomes" id="UP000215261"/>
    </source>
</evidence>
<dbReference type="InterPro" id="IPR021145">
    <property type="entry name" value="Portal_protein_SPP1_Gp6-like"/>
</dbReference>
<evidence type="ECO:0000256" key="1">
    <source>
        <dbReference type="SAM" id="MobiDB-lite"/>
    </source>
</evidence>
<name>A0A231QGR2_9LACO</name>
<reference evidence="2 3" key="1">
    <citation type="submission" date="2016-03" db="EMBL/GenBank/DDBJ databases">
        <title>Sequencing of Lactobacillus Species from Commercial Turkeys.</title>
        <authorList>
            <person name="Johnson T.J."/>
            <person name="Youmans B.P."/>
            <person name="Case K.A."/>
        </authorList>
    </citation>
    <scope>NUCLEOTIDE SEQUENCE [LARGE SCALE GENOMIC DNA]</scope>
    <source>
        <strain evidence="2 3">UMNLA1</strain>
    </source>
</reference>
<dbReference type="Proteomes" id="UP000215261">
    <property type="component" value="Unassembled WGS sequence"/>
</dbReference>
<feature type="region of interest" description="Disordered" evidence="1">
    <location>
        <begin position="435"/>
        <end position="472"/>
    </location>
</feature>
<comment type="caution">
    <text evidence="2">The sequence shown here is derived from an EMBL/GenBank/DDBJ whole genome shotgun (WGS) entry which is preliminary data.</text>
</comment>
<dbReference type="AlphaFoldDB" id="A0A231QGR2"/>
<proteinExistence type="predicted"/>
<accession>A0A231QGR2</accession>
<dbReference type="EMBL" id="LUGO01000030">
    <property type="protein sequence ID" value="OXS41543.1"/>
    <property type="molecule type" value="Genomic_DNA"/>
</dbReference>